<feature type="compositionally biased region" description="Basic and acidic residues" evidence="1">
    <location>
        <begin position="217"/>
        <end position="231"/>
    </location>
</feature>
<name>A0A166W313_9PEZI</name>
<dbReference type="EMBL" id="LFIV01000025">
    <property type="protein sequence ID" value="KZL75253.1"/>
    <property type="molecule type" value="Genomic_DNA"/>
</dbReference>
<comment type="caution">
    <text evidence="2">The sequence shown here is derived from an EMBL/GenBank/DDBJ whole genome shotgun (WGS) entry which is preliminary data.</text>
</comment>
<feature type="region of interest" description="Disordered" evidence="1">
    <location>
        <begin position="1"/>
        <end position="20"/>
    </location>
</feature>
<reference evidence="2 3" key="1">
    <citation type="submission" date="2015-06" db="EMBL/GenBank/DDBJ databases">
        <title>Survival trade-offs in plant roots during colonization by closely related pathogenic and mutualistic fungi.</title>
        <authorList>
            <person name="Hacquard S."/>
            <person name="Kracher B."/>
            <person name="Hiruma K."/>
            <person name="Weinman A."/>
            <person name="Muench P."/>
            <person name="Garrido Oter R."/>
            <person name="Ver Loren van Themaat E."/>
            <person name="Dallerey J.-F."/>
            <person name="Damm U."/>
            <person name="Henrissat B."/>
            <person name="Lespinet O."/>
            <person name="Thon M."/>
            <person name="Kemen E."/>
            <person name="McHardy A.C."/>
            <person name="Schulze-Lefert P."/>
            <person name="O'Connell R.J."/>
        </authorList>
    </citation>
    <scope>NUCLEOTIDE SEQUENCE [LARGE SCALE GENOMIC DNA]</scope>
    <source>
        <strain evidence="2 3">0861</strain>
    </source>
</reference>
<protein>
    <submittedName>
        <fullName evidence="2">Kinesin light chain 1</fullName>
    </submittedName>
</protein>
<dbReference type="InterPro" id="IPR046347">
    <property type="entry name" value="bZIP_sf"/>
</dbReference>
<dbReference type="STRING" id="708197.A0A166W313"/>
<evidence type="ECO:0000313" key="3">
    <source>
        <dbReference type="Proteomes" id="UP000076552"/>
    </source>
</evidence>
<evidence type="ECO:0000313" key="2">
    <source>
        <dbReference type="EMBL" id="KZL75253.1"/>
    </source>
</evidence>
<dbReference type="Gene3D" id="1.20.5.170">
    <property type="match status" value="1"/>
</dbReference>
<feature type="region of interest" description="Disordered" evidence="1">
    <location>
        <begin position="193"/>
        <end position="279"/>
    </location>
</feature>
<evidence type="ECO:0000256" key="1">
    <source>
        <dbReference type="SAM" id="MobiDB-lite"/>
    </source>
</evidence>
<dbReference type="AlphaFoldDB" id="A0A166W313"/>
<keyword evidence="3" id="KW-1185">Reference proteome</keyword>
<proteinExistence type="predicted"/>
<dbReference type="GO" id="GO:0003700">
    <property type="term" value="F:DNA-binding transcription factor activity"/>
    <property type="evidence" value="ECO:0007669"/>
    <property type="project" value="InterPro"/>
</dbReference>
<sequence>MARQNDRDPETEGLRHWRPRPRNGLKIIGPELRVFDVTPLVPCLHEASLERKAGRKRQAIQNDLMSQAYHPNLVVTVEDGYVPVFHYATPPDEGLSRPLTTKFPCQEQLVWKTQKLKISALGTLQWEAEYQAQQPLEVLGTTLDYMTDSLATGFDGWHPHHHQDFQSPAALLSPPMCLPASFWPFPPSAAGWQHSLSSQGPNRAKQETFVRRKNKRVASETEQVKAADESVSRTLSAYNKNSEQAYKDGREPESNMSPRSDIKKGYRANNRAAAKRCRDKTRQHELDLVAMDKQLTDNRMYLEACVVTLKDEVLGLKNEILQHSNCDCEAIRRYIIKAAGDAWGAPISVLLSSASENHGGYGGSTTGKHPSLFVPGCLLKLIDWSCNLQSSHFSDEQVAGQTSIPMLRSLTKAAQVIVKEQQRKAQAQQGQRLTPTPAPSASSLVTRRGRRHVTTIEAQRDLASMSVNKDRYETAGFAYLIARDWDMEASVFGHEEEAAIDYNIAMCLSKHGRYKEARVEIETIDLAVDLSYYAKGDGIWSDSRDTTKLLISAGVSKEF</sequence>
<feature type="region of interest" description="Disordered" evidence="1">
    <location>
        <begin position="424"/>
        <end position="447"/>
    </location>
</feature>
<organism evidence="2 3">
    <name type="scientific">Colletotrichum tofieldiae</name>
    <dbReference type="NCBI Taxonomy" id="708197"/>
    <lineage>
        <taxon>Eukaryota</taxon>
        <taxon>Fungi</taxon>
        <taxon>Dikarya</taxon>
        <taxon>Ascomycota</taxon>
        <taxon>Pezizomycotina</taxon>
        <taxon>Sordariomycetes</taxon>
        <taxon>Hypocreomycetidae</taxon>
        <taxon>Glomerellales</taxon>
        <taxon>Glomerellaceae</taxon>
        <taxon>Colletotrichum</taxon>
        <taxon>Colletotrichum spaethianum species complex</taxon>
    </lineage>
</organism>
<feature type="compositionally biased region" description="Basic and acidic residues" evidence="1">
    <location>
        <begin position="1"/>
        <end position="15"/>
    </location>
</feature>
<dbReference type="Proteomes" id="UP000076552">
    <property type="component" value="Unassembled WGS sequence"/>
</dbReference>
<gene>
    <name evidence="2" type="ORF">CT0861_03244</name>
</gene>
<accession>A0A166W313</accession>
<feature type="compositionally biased region" description="Polar residues" evidence="1">
    <location>
        <begin position="232"/>
        <end position="244"/>
    </location>
</feature>
<dbReference type="SUPFAM" id="SSF57959">
    <property type="entry name" value="Leucine zipper domain"/>
    <property type="match status" value="1"/>
</dbReference>